<accession>A0A848B7B2</accession>
<feature type="transmembrane region" description="Helical" evidence="3">
    <location>
        <begin position="51"/>
        <end position="72"/>
    </location>
</feature>
<sequence length="728" mass="79846">MTRRRARQRRAQEVCTQEVSAEEGHGVYRLTRARRRACRIRRARAALVRRGALLLSVSGVCLMRAALAAAAAHEVMHEMTGEVQALRDARTQLADYHAAQRNLREARKGVQAAQENLAAAQAGKREAAQALADARQNLAASREALREAQQALAAARAVAAEKSQAAQSAQQAVADYAPEVEALRSDAAAAAAESARVEGAYEAAAAAAQAAMQRDREAAVAAACEAVGYEQRRLEEAQRLADEALAAMPDRMEEVESSYRGWLDALDASLDASEAALSDAEAQLDDLMSAAEDAAMEAADAQQEVAQAEAEAAQAAAEAEQQEKEEAAAEDDVREAEDWAREAAADLVSAQAWEREAAEQVAHFGEGEGVQAGFEYYSWRGRRAGHQLYLPLSYFASRRQDGHMVDFSLSAGRVASDSGYAGGHVSGFTDTVLGITLHGDHPRDSVRYHFTLNVPTGESRVYQSAVLPEGVAAMTSFGAGWEYIPAVEWLHHFTERDSLDAMLSCAWRAAYDYARESPSAAVHPGTQLAEEVSYQHIGERQQTRIGLRHSSTAMARQDTFDYDGWLQGGMEGTVPVSGETRYREGETWGLRWLSNRKIAPRDEYFHCLAFDFTNAVHGYDAGKVYEQFASVGVRHTVTPQLHWQAVASYQHVSAGSSDIERRLLTRGEEVGDDLMNGGWSRFGLLARLTWQPRPEEQLTFSLERYVRRDEASVGYHGWGMALWYSRSL</sequence>
<gene>
    <name evidence="4" type="ORF">HF878_02635</name>
</gene>
<proteinExistence type="predicted"/>
<dbReference type="EMBL" id="JABAFA010000004">
    <property type="protein sequence ID" value="NMD98382.1"/>
    <property type="molecule type" value="Genomic_DNA"/>
</dbReference>
<evidence type="ECO:0000256" key="3">
    <source>
        <dbReference type="SAM" id="Phobius"/>
    </source>
</evidence>
<dbReference type="AlphaFoldDB" id="A0A848B7B2"/>
<keyword evidence="3" id="KW-1133">Transmembrane helix</keyword>
<feature type="region of interest" description="Disordered" evidence="2">
    <location>
        <begin position="313"/>
        <end position="339"/>
    </location>
</feature>
<name>A0A848B7B2_9FIRM</name>
<keyword evidence="5" id="KW-1185">Reference proteome</keyword>
<dbReference type="RefSeq" id="WP_170077115.1">
    <property type="nucleotide sequence ID" value="NZ_JABAFA010000004.1"/>
</dbReference>
<evidence type="ECO:0000313" key="4">
    <source>
        <dbReference type="EMBL" id="NMD98382.1"/>
    </source>
</evidence>
<feature type="coiled-coil region" evidence="1">
    <location>
        <begin position="96"/>
        <end position="165"/>
    </location>
</feature>
<protein>
    <submittedName>
        <fullName evidence="4">Uncharacterized protein</fullName>
    </submittedName>
</protein>
<comment type="caution">
    <text evidence="4">The sequence shown here is derived from an EMBL/GenBank/DDBJ whole genome shotgun (WGS) entry which is preliminary data.</text>
</comment>
<dbReference type="Proteomes" id="UP000543804">
    <property type="component" value="Unassembled WGS sequence"/>
</dbReference>
<evidence type="ECO:0000256" key="1">
    <source>
        <dbReference type="SAM" id="Coils"/>
    </source>
</evidence>
<reference evidence="4 5" key="1">
    <citation type="submission" date="2020-04" db="EMBL/GenBank/DDBJ databases">
        <authorList>
            <person name="Hitch T.C.A."/>
            <person name="Wylensek D."/>
            <person name="Clavel T."/>
        </authorList>
    </citation>
    <scope>NUCLEOTIDE SEQUENCE [LARGE SCALE GENOMIC DNA]</scope>
    <source>
        <strain evidence="4 5">PG-130-P53-12</strain>
    </source>
</reference>
<evidence type="ECO:0000313" key="5">
    <source>
        <dbReference type="Proteomes" id="UP000543804"/>
    </source>
</evidence>
<keyword evidence="1" id="KW-0175">Coiled coil</keyword>
<organism evidence="4 5">
    <name type="scientific">Selenomonas bovis</name>
    <dbReference type="NCBI Taxonomy" id="416586"/>
    <lineage>
        <taxon>Bacteria</taxon>
        <taxon>Bacillati</taxon>
        <taxon>Bacillota</taxon>
        <taxon>Negativicutes</taxon>
        <taxon>Selenomonadales</taxon>
        <taxon>Selenomonadaceae</taxon>
        <taxon>Selenomonas</taxon>
    </lineage>
</organism>
<evidence type="ECO:0000256" key="2">
    <source>
        <dbReference type="SAM" id="MobiDB-lite"/>
    </source>
</evidence>
<keyword evidence="3" id="KW-0472">Membrane</keyword>
<keyword evidence="3" id="KW-0812">Transmembrane</keyword>